<dbReference type="AlphaFoldDB" id="G4T441"/>
<dbReference type="EMBL" id="FO082060">
    <property type="protein sequence ID" value="CCE23776.1"/>
    <property type="molecule type" value="Genomic_DNA"/>
</dbReference>
<dbReference type="PATRIC" id="fig|271065.3.peg.2148"/>
<protein>
    <submittedName>
        <fullName evidence="2">Uncharacterized protein</fullName>
    </submittedName>
</protein>
<dbReference type="RefSeq" id="WP_014148566.1">
    <property type="nucleotide sequence ID" value="NC_016112.1"/>
</dbReference>
<name>G4T441_META2</name>
<gene>
    <name evidence="2" type="ordered locus">MEALZ_2090</name>
</gene>
<dbReference type="Proteomes" id="UP000008315">
    <property type="component" value="Chromosome"/>
</dbReference>
<keyword evidence="3" id="KW-1185">Reference proteome</keyword>
<evidence type="ECO:0000313" key="3">
    <source>
        <dbReference type="Proteomes" id="UP000008315"/>
    </source>
</evidence>
<feature type="region of interest" description="Disordered" evidence="1">
    <location>
        <begin position="19"/>
        <end position="40"/>
    </location>
</feature>
<evidence type="ECO:0000256" key="1">
    <source>
        <dbReference type="SAM" id="MobiDB-lite"/>
    </source>
</evidence>
<reference evidence="3" key="1">
    <citation type="journal article" date="2012" name="J. Bacteriol.">
        <title>Genome sequence of the haloalkaliphilic methanotrophic bacterium Methylomicrobium alcaliphilum 20Z.</title>
        <authorList>
            <person name="Vuilleumier S."/>
            <person name="Khmelenina V.N."/>
            <person name="Bringel F."/>
            <person name="Reshetnikov A.S."/>
            <person name="Lajus A."/>
            <person name="Mangenot S."/>
            <person name="Rouy Z."/>
            <person name="Op den Camp H.J."/>
            <person name="Jetten M.S."/>
            <person name="Dispirito A.A."/>
            <person name="Dunfield P."/>
            <person name="Klotz M.G."/>
            <person name="Semrau J.D."/>
            <person name="Stein L.Y."/>
            <person name="Barbe V."/>
            <person name="Medigue C."/>
            <person name="Trotsenko Y.A."/>
            <person name="Kalyuzhnaya M.G."/>
        </authorList>
    </citation>
    <scope>NUCLEOTIDE SEQUENCE [LARGE SCALE GENOMIC DNA]</scope>
    <source>
        <strain evidence="3">DSM 19304 / NCIMB 14124 / VKM B-2133 / 20Z</strain>
    </source>
</reference>
<dbReference type="KEGG" id="mah:MEALZ_2090"/>
<dbReference type="HOGENOM" id="CLU_3292253_0_0_6"/>
<dbReference type="STRING" id="1091494.MEALZ_2090"/>
<proteinExistence type="predicted"/>
<organism evidence="2 3">
    <name type="scientific">Methylotuvimicrobium alcaliphilum (strain DSM 19304 / NCIMB 14124 / VKM B-2133 / 20Z)</name>
    <name type="common">Methylomicrobium alcaliphilum</name>
    <dbReference type="NCBI Taxonomy" id="1091494"/>
    <lineage>
        <taxon>Bacteria</taxon>
        <taxon>Pseudomonadati</taxon>
        <taxon>Pseudomonadota</taxon>
        <taxon>Gammaproteobacteria</taxon>
        <taxon>Methylococcales</taxon>
        <taxon>Methylococcaceae</taxon>
        <taxon>Methylotuvimicrobium</taxon>
    </lineage>
</organism>
<sequence>MDTGAELAVHVDIELPIDYEPDGRKTHYASTQTTDDEVLD</sequence>
<accession>G4T441</accession>
<evidence type="ECO:0000313" key="2">
    <source>
        <dbReference type="EMBL" id="CCE23776.1"/>
    </source>
</evidence>